<reference evidence="2" key="1">
    <citation type="journal article" date="2020" name="Stud. Mycol.">
        <title>101 Dothideomycetes genomes: a test case for predicting lifestyles and emergence of pathogens.</title>
        <authorList>
            <person name="Haridas S."/>
            <person name="Albert R."/>
            <person name="Binder M."/>
            <person name="Bloem J."/>
            <person name="Labutti K."/>
            <person name="Salamov A."/>
            <person name="Andreopoulos B."/>
            <person name="Baker S."/>
            <person name="Barry K."/>
            <person name="Bills G."/>
            <person name="Bluhm B."/>
            <person name="Cannon C."/>
            <person name="Castanera R."/>
            <person name="Culley D."/>
            <person name="Daum C."/>
            <person name="Ezra D."/>
            <person name="Gonzalez J."/>
            <person name="Henrissat B."/>
            <person name="Kuo A."/>
            <person name="Liang C."/>
            <person name="Lipzen A."/>
            <person name="Lutzoni F."/>
            <person name="Magnuson J."/>
            <person name="Mondo S."/>
            <person name="Nolan M."/>
            <person name="Ohm R."/>
            <person name="Pangilinan J."/>
            <person name="Park H.-J."/>
            <person name="Ramirez L."/>
            <person name="Alfaro M."/>
            <person name="Sun H."/>
            <person name="Tritt A."/>
            <person name="Yoshinaga Y."/>
            <person name="Zwiers L.-H."/>
            <person name="Turgeon B."/>
            <person name="Goodwin S."/>
            <person name="Spatafora J."/>
            <person name="Crous P."/>
            <person name="Grigoriev I."/>
        </authorList>
    </citation>
    <scope>NUCLEOTIDE SEQUENCE</scope>
    <source>
        <strain evidence="2">HMLAC05119</strain>
    </source>
</reference>
<accession>A0A6A5R463</accession>
<dbReference type="EMBL" id="ML979132">
    <property type="protein sequence ID" value="KAF1921814.1"/>
    <property type="molecule type" value="Genomic_DNA"/>
</dbReference>
<evidence type="ECO:0000256" key="1">
    <source>
        <dbReference type="SAM" id="SignalP"/>
    </source>
</evidence>
<feature type="chain" id="PRO_5025507109" evidence="1">
    <location>
        <begin position="18"/>
        <end position="152"/>
    </location>
</feature>
<evidence type="ECO:0000313" key="2">
    <source>
        <dbReference type="EMBL" id="KAF1921814.1"/>
    </source>
</evidence>
<keyword evidence="3" id="KW-1185">Reference proteome</keyword>
<feature type="signal peptide" evidence="1">
    <location>
        <begin position="1"/>
        <end position="17"/>
    </location>
</feature>
<dbReference type="OrthoDB" id="2544694at2759"/>
<dbReference type="AlphaFoldDB" id="A0A6A5R463"/>
<gene>
    <name evidence="2" type="ORF">BDU57DRAFT_467662</name>
</gene>
<protein>
    <submittedName>
        <fullName evidence="2">Uncharacterized protein</fullName>
    </submittedName>
</protein>
<organism evidence="2 3">
    <name type="scientific">Ampelomyces quisqualis</name>
    <name type="common">Powdery mildew agent</name>
    <dbReference type="NCBI Taxonomy" id="50730"/>
    <lineage>
        <taxon>Eukaryota</taxon>
        <taxon>Fungi</taxon>
        <taxon>Dikarya</taxon>
        <taxon>Ascomycota</taxon>
        <taxon>Pezizomycotina</taxon>
        <taxon>Dothideomycetes</taxon>
        <taxon>Pleosporomycetidae</taxon>
        <taxon>Pleosporales</taxon>
        <taxon>Pleosporineae</taxon>
        <taxon>Phaeosphaeriaceae</taxon>
        <taxon>Ampelomyces</taxon>
    </lineage>
</organism>
<dbReference type="PANTHER" id="PTHR37315">
    <property type="entry name" value="UPF0311 PROTEIN BLR7842"/>
    <property type="match status" value="1"/>
</dbReference>
<keyword evidence="1" id="KW-0732">Signal</keyword>
<sequence>MVYVPALLLSLAASALAVTKNEPPALTYLFSANVTSGNATVVGQTPLGNRVVIPVVKGDVAGPKLTGQILGGTISTTYSSKGVNNADAVYTIRTNDGVNILVTEKAHVPNINIWFETASEKYYWLNNVTAYAHEIPSKGVSNIHVYAIGSIV</sequence>
<dbReference type="Gene3D" id="2.40.160.20">
    <property type="match status" value="1"/>
</dbReference>
<evidence type="ECO:0000313" key="3">
    <source>
        <dbReference type="Proteomes" id="UP000800096"/>
    </source>
</evidence>
<dbReference type="Pfam" id="PF11578">
    <property type="entry name" value="DUF3237"/>
    <property type="match status" value="1"/>
</dbReference>
<dbReference type="Proteomes" id="UP000800096">
    <property type="component" value="Unassembled WGS sequence"/>
</dbReference>
<dbReference type="InterPro" id="IPR020915">
    <property type="entry name" value="UPF0311"/>
</dbReference>
<dbReference type="PANTHER" id="PTHR37315:SF1">
    <property type="entry name" value="UPF0311 PROTEIN BLR7842"/>
    <property type="match status" value="1"/>
</dbReference>
<proteinExistence type="predicted"/>
<name>A0A6A5R463_AMPQU</name>